<keyword evidence="1" id="KW-0812">Transmembrane</keyword>
<keyword evidence="1" id="KW-0472">Membrane</keyword>
<reference evidence="2" key="1">
    <citation type="journal article" date="2020" name="Nature">
        <title>Giant virus diversity and host interactions through global metagenomics.</title>
        <authorList>
            <person name="Schulz F."/>
            <person name="Roux S."/>
            <person name="Paez-Espino D."/>
            <person name="Jungbluth S."/>
            <person name="Walsh D.A."/>
            <person name="Denef V.J."/>
            <person name="McMahon K.D."/>
            <person name="Konstantinidis K.T."/>
            <person name="Eloe-Fadrosh E.A."/>
            <person name="Kyrpides N.C."/>
            <person name="Woyke T."/>
        </authorList>
    </citation>
    <scope>NUCLEOTIDE SEQUENCE</scope>
    <source>
        <strain evidence="2">GVMAG-M-3300021963-12</strain>
    </source>
</reference>
<name>A0A6C0CUK6_9ZZZZ</name>
<dbReference type="AlphaFoldDB" id="A0A6C0CUK6"/>
<evidence type="ECO:0000256" key="1">
    <source>
        <dbReference type="SAM" id="Phobius"/>
    </source>
</evidence>
<organism evidence="2">
    <name type="scientific">viral metagenome</name>
    <dbReference type="NCBI Taxonomy" id="1070528"/>
    <lineage>
        <taxon>unclassified sequences</taxon>
        <taxon>metagenomes</taxon>
        <taxon>organismal metagenomes</taxon>
    </lineage>
</organism>
<evidence type="ECO:0000313" key="2">
    <source>
        <dbReference type="EMBL" id="QHT07379.1"/>
    </source>
</evidence>
<accession>A0A6C0CUK6</accession>
<sequence length="181" mass="20980">MAACDIECQRNRQLRKLGSEMVTAIQNKDKDPEAYEKARASYYTVKEGQGWAHDDKEKQANERVQPILDSYQKKFDTMKQDMLYQSTAAQAKQDLLNSQIGDEDEIRFIHSEIEKERENASVFQRMKELQGLPVDVYSWLPSFLDFVLSILILYIVYQLFIEGKLWRITGMLSNNGVGSNI</sequence>
<proteinExistence type="predicted"/>
<protein>
    <submittedName>
        <fullName evidence="2">Uncharacterized protein</fullName>
    </submittedName>
</protein>
<feature type="transmembrane region" description="Helical" evidence="1">
    <location>
        <begin position="136"/>
        <end position="157"/>
    </location>
</feature>
<dbReference type="EMBL" id="MN739481">
    <property type="protein sequence ID" value="QHT07379.1"/>
    <property type="molecule type" value="Genomic_DNA"/>
</dbReference>
<keyword evidence="1" id="KW-1133">Transmembrane helix</keyword>